<keyword evidence="9" id="KW-1185">Reference proteome</keyword>
<name>A0A7K6XGB1_9PASE</name>
<evidence type="ECO:0000256" key="6">
    <source>
        <dbReference type="SAM" id="MobiDB-lite"/>
    </source>
</evidence>
<dbReference type="AlphaFoldDB" id="A0A7K6XGB1"/>
<evidence type="ECO:0000259" key="7">
    <source>
        <dbReference type="PROSITE" id="PS50171"/>
    </source>
</evidence>
<feature type="compositionally biased region" description="Basic and acidic residues" evidence="6">
    <location>
        <begin position="87"/>
        <end position="102"/>
    </location>
</feature>
<feature type="domain" description="Matrin-type" evidence="7">
    <location>
        <begin position="822"/>
        <end position="851"/>
    </location>
</feature>
<evidence type="ECO:0000256" key="4">
    <source>
        <dbReference type="ARBA" id="ARBA00022833"/>
    </source>
</evidence>
<feature type="compositionally biased region" description="Low complexity" evidence="6">
    <location>
        <begin position="118"/>
        <end position="149"/>
    </location>
</feature>
<organism evidence="8 9">
    <name type="scientific">Promerops cafer</name>
    <name type="common">Cape sugarbird</name>
    <dbReference type="NCBI Taxonomy" id="254652"/>
    <lineage>
        <taxon>Eukaryota</taxon>
        <taxon>Metazoa</taxon>
        <taxon>Chordata</taxon>
        <taxon>Craniata</taxon>
        <taxon>Vertebrata</taxon>
        <taxon>Euteleostomi</taxon>
        <taxon>Archelosauria</taxon>
        <taxon>Archosauria</taxon>
        <taxon>Dinosauria</taxon>
        <taxon>Saurischia</taxon>
        <taxon>Theropoda</taxon>
        <taxon>Coelurosauria</taxon>
        <taxon>Aves</taxon>
        <taxon>Neognathae</taxon>
        <taxon>Neoaves</taxon>
        <taxon>Telluraves</taxon>
        <taxon>Australaves</taxon>
        <taxon>Passeriformes</taxon>
        <taxon>Passeroidea</taxon>
        <taxon>Nectariniidae</taxon>
        <taxon>Promerops</taxon>
    </lineage>
</organism>
<evidence type="ECO:0000256" key="5">
    <source>
        <dbReference type="ARBA" id="ARBA00023242"/>
    </source>
</evidence>
<evidence type="ECO:0000256" key="2">
    <source>
        <dbReference type="ARBA" id="ARBA00022723"/>
    </source>
</evidence>
<feature type="compositionally biased region" description="Polar residues" evidence="6">
    <location>
        <begin position="384"/>
        <end position="401"/>
    </location>
</feature>
<feature type="compositionally biased region" description="Polar residues" evidence="6">
    <location>
        <begin position="351"/>
        <end position="376"/>
    </location>
</feature>
<feature type="non-terminal residue" evidence="8">
    <location>
        <position position="1"/>
    </location>
</feature>
<feature type="compositionally biased region" description="Basic and acidic residues" evidence="6">
    <location>
        <begin position="565"/>
        <end position="574"/>
    </location>
</feature>
<dbReference type="EMBL" id="VZSE01006045">
    <property type="protein sequence ID" value="NWX58360.1"/>
    <property type="molecule type" value="Genomic_DNA"/>
</dbReference>
<feature type="region of interest" description="Disordered" evidence="6">
    <location>
        <begin position="1"/>
        <end position="254"/>
    </location>
</feature>
<dbReference type="Proteomes" id="UP000587587">
    <property type="component" value="Unassembled WGS sequence"/>
</dbReference>
<keyword evidence="2" id="KW-0479">Metal-binding</keyword>
<evidence type="ECO:0000256" key="3">
    <source>
        <dbReference type="ARBA" id="ARBA00022771"/>
    </source>
</evidence>
<dbReference type="GO" id="GO:0003676">
    <property type="term" value="F:nucleic acid binding"/>
    <property type="evidence" value="ECO:0007669"/>
    <property type="project" value="InterPro"/>
</dbReference>
<evidence type="ECO:0000313" key="9">
    <source>
        <dbReference type="Proteomes" id="UP000587587"/>
    </source>
</evidence>
<evidence type="ECO:0000256" key="1">
    <source>
        <dbReference type="ARBA" id="ARBA00004123"/>
    </source>
</evidence>
<evidence type="ECO:0000313" key="8">
    <source>
        <dbReference type="EMBL" id="NWX58360.1"/>
    </source>
</evidence>
<reference evidence="8 9" key="1">
    <citation type="submission" date="2019-09" db="EMBL/GenBank/DDBJ databases">
        <title>Bird 10,000 Genomes (B10K) Project - Family phase.</title>
        <authorList>
            <person name="Zhang G."/>
        </authorList>
    </citation>
    <scope>NUCLEOTIDE SEQUENCE [LARGE SCALE GENOMIC DNA]</scope>
    <source>
        <strain evidence="8">B10K-UC-030-53</strain>
    </source>
</reference>
<feature type="compositionally biased region" description="Polar residues" evidence="6">
    <location>
        <begin position="240"/>
        <end position="252"/>
    </location>
</feature>
<dbReference type="GO" id="GO:0005634">
    <property type="term" value="C:nucleus"/>
    <property type="evidence" value="ECO:0007669"/>
    <property type="project" value="UniProtKB-SubCell"/>
</dbReference>
<sequence length="851" mass="88917">SSGLKKILEGSGTVQKPAGNPSGEARKGQIPTPNVPEEIPAGQLDIPESQPGGAARESPAGTDVEGLDPGTGIPVDPAGSKSPGAGPEEKPAPLSRAGKEEARDEAELEIQKEREEPAAPAEGALESSSTAIPAAAGTPGAIPGTSPSSDEAPAVSPGVTQPSTEPAAPEKAAVPEAGKSSRETPTERKAVPKTGDAPGRKLDVAGAEGEVTAEESVLNIGENPGKIWGKAGTELEKTPGKTSSKGGENSGNAVGEIHVGSLVKIPQNKGVGAAKSEESCVAAPVNPTSLKESCIGKTLLKAVVSVPDILKQRIPVRITEPSLGKAGEQKIPPKAGLEKKIPPKATAQPGAGSSQWKGSGNSGVDAQGDSGKSSSQQEKDSQLESRASSKQSQQGDSGTSGTREDPGGNQAPGGGSAAAWRSGASSAGKQKEDEELFPFNLDEFVTVDEVLEEAESPVTPRRNPPRGKRKEAPKANPSEPASKRRKGKSCGAEGELSFVTLDEIGEEEDAPVPLPGVDPQGLVVVDEVVEEEELSEAVKDPQALLTLDEISEQEEPGSHGNGPRAEFEERDLKAEPLVTVDEIGEVEELPLNEPAELSAAEEGKTNPGDCAASQVPDDPNALVTVDEIQEDNEDNPLVTLDEVNEDEDDFLADFNHLKEELNFVTVDEVGDEEEENAFPGKNPPEDEDDEDIVAVAGPEEMGILGDTNPEEEMAEISKPKGEEHQGQLGRGLEPPALVEGVPVHVLQVSPNPSSSMIPFHHSMILFHDSTIPSQHAFLSPAAQLGSEDAELKSQQKKTTFPGVPKMQSTPKALDILVPKAGFFCQICSLFYADEPSMINHCRTSLHRQNME</sequence>
<feature type="region of interest" description="Disordered" evidence="6">
    <location>
        <begin position="533"/>
        <end position="618"/>
    </location>
</feature>
<feature type="region of interest" description="Disordered" evidence="6">
    <location>
        <begin position="311"/>
        <end position="437"/>
    </location>
</feature>
<feature type="region of interest" description="Disordered" evidence="6">
    <location>
        <begin position="701"/>
        <end position="733"/>
    </location>
</feature>
<dbReference type="PROSITE" id="PS50171">
    <property type="entry name" value="ZF_MATRIN"/>
    <property type="match status" value="1"/>
</dbReference>
<feature type="compositionally biased region" description="Basic and acidic residues" evidence="6">
    <location>
        <begin position="179"/>
        <end position="190"/>
    </location>
</feature>
<feature type="region of interest" description="Disordered" evidence="6">
    <location>
        <begin position="669"/>
        <end position="689"/>
    </location>
</feature>
<keyword evidence="3" id="KW-0863">Zinc-finger</keyword>
<dbReference type="InterPro" id="IPR013087">
    <property type="entry name" value="Znf_C2H2_type"/>
</dbReference>
<feature type="compositionally biased region" description="Low complexity" evidence="6">
    <location>
        <begin position="165"/>
        <end position="177"/>
    </location>
</feature>
<dbReference type="GO" id="GO:0008270">
    <property type="term" value="F:zinc ion binding"/>
    <property type="evidence" value="ECO:0007669"/>
    <property type="project" value="UniProtKB-KW"/>
</dbReference>
<keyword evidence="5" id="KW-0539">Nucleus</keyword>
<proteinExistence type="predicted"/>
<comment type="subcellular location">
    <subcellularLocation>
        <location evidence="1">Nucleus</location>
    </subcellularLocation>
</comment>
<feature type="compositionally biased region" description="Low complexity" evidence="6">
    <location>
        <begin position="417"/>
        <end position="428"/>
    </location>
</feature>
<feature type="compositionally biased region" description="Basic and acidic residues" evidence="6">
    <location>
        <begin position="715"/>
        <end position="725"/>
    </location>
</feature>
<dbReference type="PROSITE" id="PS00028">
    <property type="entry name" value="ZINC_FINGER_C2H2_1"/>
    <property type="match status" value="1"/>
</dbReference>
<feature type="region of interest" description="Disordered" evidence="6">
    <location>
        <begin position="450"/>
        <end position="519"/>
    </location>
</feature>
<accession>A0A7K6XGB1</accession>
<dbReference type="InterPro" id="IPR000690">
    <property type="entry name" value="Matrin/U1-C_Znf_C2H2"/>
</dbReference>
<keyword evidence="4" id="KW-0862">Zinc</keyword>
<comment type="caution">
    <text evidence="8">The sequence shown here is derived from an EMBL/GenBank/DDBJ whole genome shotgun (WGS) entry which is preliminary data.</text>
</comment>
<gene>
    <name evidence="8" type="primary">Znf638</name>
    <name evidence="8" type="ORF">PROCAF_R15833</name>
</gene>
<feature type="non-terminal residue" evidence="8">
    <location>
        <position position="851"/>
    </location>
</feature>
<protein>
    <submittedName>
        <fullName evidence="8">ZN638 protein</fullName>
    </submittedName>
</protein>